<keyword evidence="5" id="KW-1185">Reference proteome</keyword>
<comment type="caution">
    <text evidence="4">The sequence shown here is derived from an EMBL/GenBank/DDBJ whole genome shotgun (WGS) entry which is preliminary data.</text>
</comment>
<dbReference type="Pfam" id="PF00501">
    <property type="entry name" value="AMP-binding"/>
    <property type="match status" value="1"/>
</dbReference>
<evidence type="ECO:0000313" key="4">
    <source>
        <dbReference type="EMBL" id="MEH2558044.1"/>
    </source>
</evidence>
<dbReference type="Gene3D" id="3.40.50.12780">
    <property type="entry name" value="N-terminal domain of ligase-like"/>
    <property type="match status" value="1"/>
</dbReference>
<evidence type="ECO:0000256" key="1">
    <source>
        <dbReference type="ARBA" id="ARBA00006432"/>
    </source>
</evidence>
<dbReference type="SUPFAM" id="SSF56801">
    <property type="entry name" value="Acetyl-CoA synthetase-like"/>
    <property type="match status" value="1"/>
</dbReference>
<gene>
    <name evidence="4" type="ORF">V1286_005573</name>
</gene>
<proteinExistence type="inferred from homology"/>
<dbReference type="InterPro" id="IPR020845">
    <property type="entry name" value="AMP-binding_CS"/>
</dbReference>
<feature type="domain" description="AMP-dependent synthetase/ligase" evidence="3">
    <location>
        <begin position="73"/>
        <end position="428"/>
    </location>
</feature>
<organism evidence="4 5">
    <name type="scientific">Bradyrhizobium algeriense</name>
    <dbReference type="NCBI Taxonomy" id="634784"/>
    <lineage>
        <taxon>Bacteria</taxon>
        <taxon>Pseudomonadati</taxon>
        <taxon>Pseudomonadota</taxon>
        <taxon>Alphaproteobacteria</taxon>
        <taxon>Hyphomicrobiales</taxon>
        <taxon>Nitrobacteraceae</taxon>
        <taxon>Bradyrhizobium</taxon>
    </lineage>
</organism>
<dbReference type="EMBL" id="JAZHRV010000001">
    <property type="protein sequence ID" value="MEH2558044.1"/>
    <property type="molecule type" value="Genomic_DNA"/>
</dbReference>
<evidence type="ECO:0000256" key="2">
    <source>
        <dbReference type="ARBA" id="ARBA00022598"/>
    </source>
</evidence>
<keyword evidence="2 4" id="KW-0436">Ligase</keyword>
<dbReference type="InterPro" id="IPR000873">
    <property type="entry name" value="AMP-dep_synth/lig_dom"/>
</dbReference>
<accession>A0ABU8BHL9</accession>
<dbReference type="InterPro" id="IPR042099">
    <property type="entry name" value="ANL_N_sf"/>
</dbReference>
<dbReference type="PANTHER" id="PTHR43201:SF5">
    <property type="entry name" value="MEDIUM-CHAIN ACYL-COA LIGASE ACSF2, MITOCHONDRIAL"/>
    <property type="match status" value="1"/>
</dbReference>
<evidence type="ECO:0000313" key="5">
    <source>
        <dbReference type="Proteomes" id="UP001364224"/>
    </source>
</evidence>
<reference evidence="4 5" key="1">
    <citation type="submission" date="2024-02" db="EMBL/GenBank/DDBJ databases">
        <title>Adaptive strategies in a cosmopolitan and abundant soil bacterium.</title>
        <authorList>
            <person name="Carini P."/>
        </authorList>
    </citation>
    <scope>NUCLEOTIDE SEQUENCE [LARGE SCALE GENOMIC DNA]</scope>
    <source>
        <strain evidence="4 5">AZCC 1608</strain>
    </source>
</reference>
<name>A0ABU8BHL9_9BRAD</name>
<dbReference type="PROSITE" id="PS00455">
    <property type="entry name" value="AMP_BINDING"/>
    <property type="match status" value="1"/>
</dbReference>
<evidence type="ECO:0000259" key="3">
    <source>
        <dbReference type="Pfam" id="PF00501"/>
    </source>
</evidence>
<dbReference type="InterPro" id="IPR045851">
    <property type="entry name" value="AMP-bd_C_sf"/>
</dbReference>
<protein>
    <submittedName>
        <fullName evidence="4">Acyl-coenzyme A synthetase/AMP-(Fatty) acid ligase</fullName>
    </submittedName>
</protein>
<dbReference type="GO" id="GO:0016874">
    <property type="term" value="F:ligase activity"/>
    <property type="evidence" value="ECO:0007669"/>
    <property type="project" value="UniProtKB-KW"/>
</dbReference>
<sequence>MASESFVNGPTTTEPTPIAPMAVRRRMIEERSLGAGNFLDWAVRLNPNHSVPLIFKHSFDAHGHVILTAYSLDDLVAIRDRYAAWYHANGVGKGDVVGIYVSEGVEPMFQFLALSALGAIAALINNGMAVAPACGYLQLVGAVGLVCDDPTAFKATFRNNPNYRPRFISAVSELHAYQGGERVLPSPFPVSHADDDIVALVHSSGTTGIPKPTMAGHKQFWIGKEQRLIRLPAEPYDRLMSVVPHTHAGGLSYFLTAVLMGLPMIAMSDWRRTVVEPVMKVFKPTMVLSFPRTFVELSTDPLPTEACSSVHTWINMGDSAHYGHIRRLVTMGRRPSGLIRPALLADGEASAAVQPGSQFIDGFGSSELGMSLFGGYFTMETERNDRCIGSPIGVVEHAIIVNEAGEEQPVGTPGLLALKAPTITPGYWNDPEMSKRFRLSGYWLTGDVARRDEDGRFYHLDRTVDVIDGPFGAVYSLPIEEMLLADFAAIVLDCSVVGVPSHNRFGQRPIAIIRPQRDATIPTEGQLLTLFNEHLSKVGLEQLAAVQVARRPEDFPVGVTGKVLKRELRTRFATLLEPATI</sequence>
<dbReference type="PANTHER" id="PTHR43201">
    <property type="entry name" value="ACYL-COA SYNTHETASE"/>
    <property type="match status" value="1"/>
</dbReference>
<comment type="similarity">
    <text evidence="1">Belongs to the ATP-dependent AMP-binding enzyme family.</text>
</comment>
<dbReference type="Proteomes" id="UP001364224">
    <property type="component" value="Unassembled WGS sequence"/>
</dbReference>
<dbReference type="Gene3D" id="3.30.300.30">
    <property type="match status" value="1"/>
</dbReference>